<dbReference type="PROSITE" id="PS00086">
    <property type="entry name" value="CYTOCHROME_P450"/>
    <property type="match status" value="1"/>
</dbReference>
<accession>A0A521BYH7</accession>
<dbReference type="InterPro" id="IPR017972">
    <property type="entry name" value="Cyt_P450_CS"/>
</dbReference>
<evidence type="ECO:0000313" key="9">
    <source>
        <dbReference type="EMBL" id="SMO52204.1"/>
    </source>
</evidence>
<dbReference type="PANTHER" id="PTHR24291:SF50">
    <property type="entry name" value="BIFUNCTIONAL ALBAFLAVENONE MONOOXYGENASE_TERPENE SYNTHASE"/>
    <property type="match status" value="1"/>
</dbReference>
<dbReference type="EMBL" id="FXTK01000003">
    <property type="protein sequence ID" value="SMO52204.1"/>
    <property type="molecule type" value="Genomic_DNA"/>
</dbReference>
<evidence type="ECO:0000256" key="3">
    <source>
        <dbReference type="ARBA" id="ARBA00022723"/>
    </source>
</evidence>
<dbReference type="RefSeq" id="WP_142662112.1">
    <property type="nucleotide sequence ID" value="NZ_FXTK01000003.1"/>
</dbReference>
<dbReference type="GO" id="GO:0020037">
    <property type="term" value="F:heme binding"/>
    <property type="evidence" value="ECO:0007669"/>
    <property type="project" value="InterPro"/>
</dbReference>
<keyword evidence="6 8" id="KW-0503">Monooxygenase</keyword>
<keyword evidence="3 7" id="KW-0479">Metal-binding</keyword>
<proteinExistence type="inferred from homology"/>
<evidence type="ECO:0000256" key="6">
    <source>
        <dbReference type="ARBA" id="ARBA00023033"/>
    </source>
</evidence>
<comment type="cofactor">
    <cofactor evidence="7">
        <name>heme</name>
        <dbReference type="ChEBI" id="CHEBI:30413"/>
    </cofactor>
</comment>
<evidence type="ECO:0000256" key="8">
    <source>
        <dbReference type="RuleBase" id="RU000461"/>
    </source>
</evidence>
<dbReference type="SUPFAM" id="SSF48264">
    <property type="entry name" value="Cytochrome P450"/>
    <property type="match status" value="1"/>
</dbReference>
<dbReference type="Gene3D" id="1.10.630.10">
    <property type="entry name" value="Cytochrome P450"/>
    <property type="match status" value="1"/>
</dbReference>
<dbReference type="GO" id="GO:0016705">
    <property type="term" value="F:oxidoreductase activity, acting on paired donors, with incorporation or reduction of molecular oxygen"/>
    <property type="evidence" value="ECO:0007669"/>
    <property type="project" value="InterPro"/>
</dbReference>
<evidence type="ECO:0000256" key="5">
    <source>
        <dbReference type="ARBA" id="ARBA00023004"/>
    </source>
</evidence>
<dbReference type="OrthoDB" id="9764248at2"/>
<dbReference type="InterPro" id="IPR036396">
    <property type="entry name" value="Cyt_P450_sf"/>
</dbReference>
<comment type="similarity">
    <text evidence="1 8">Belongs to the cytochrome P450 family.</text>
</comment>
<dbReference type="GO" id="GO:0005506">
    <property type="term" value="F:iron ion binding"/>
    <property type="evidence" value="ECO:0007669"/>
    <property type="project" value="InterPro"/>
</dbReference>
<gene>
    <name evidence="9" type="ORF">SAMN06265221_103257</name>
</gene>
<evidence type="ECO:0000256" key="1">
    <source>
        <dbReference type="ARBA" id="ARBA00010617"/>
    </source>
</evidence>
<evidence type="ECO:0000256" key="2">
    <source>
        <dbReference type="ARBA" id="ARBA00022617"/>
    </source>
</evidence>
<feature type="binding site" description="axial binding residue" evidence="7">
    <location>
        <position position="397"/>
    </location>
    <ligand>
        <name>heme</name>
        <dbReference type="ChEBI" id="CHEBI:30413"/>
    </ligand>
    <ligandPart>
        <name>Fe</name>
        <dbReference type="ChEBI" id="CHEBI:18248"/>
    </ligandPart>
</feature>
<keyword evidence="5 7" id="KW-0408">Iron</keyword>
<dbReference type="GO" id="GO:0004497">
    <property type="term" value="F:monooxygenase activity"/>
    <property type="evidence" value="ECO:0007669"/>
    <property type="project" value="UniProtKB-KW"/>
</dbReference>
<evidence type="ECO:0000256" key="4">
    <source>
        <dbReference type="ARBA" id="ARBA00023002"/>
    </source>
</evidence>
<sequence length="448" mass="50706">MIPPKPAPREGKGSVWRFIRDFRRDILSAQSDKLYRAWMAEFRGPFIHSFTCNDPKLVELILKRRPMDFPKSPRMAAGLEPLLGNSSFISNGATWLRQRRIIDLAFEGGRLRQAYPSMWDASQALVARLEPLADGREIDIEPQTSHVAADVIFRSLFSIPIEDQAASQVFEAFREHQDAQPMVNLAGLMALPKWARFHSRKVRHSARRIRSLIHDLVAARAAEIAAGTAPEDLATKIMTTPDPVTKTQFDDREMIDEVATFFLAGHETGASALAWALYLLAENPEWQDKLAREAEKHLSDKFGSIKHLTVARAVFREALRLYPPVAMTVRECRHSVTLRDRRAPKGSQLVLSPWHLHRHQRLWNNPDGFDPARWETENGKTCMREAFIPFSAGARACPGAGFAMIEGPLILAALMRDYRVAPGSERAVPIMRLTLRGKNGIWLRLSKR</sequence>
<reference evidence="9 10" key="1">
    <citation type="submission" date="2017-05" db="EMBL/GenBank/DDBJ databases">
        <authorList>
            <person name="Varghese N."/>
            <person name="Submissions S."/>
        </authorList>
    </citation>
    <scope>NUCLEOTIDE SEQUENCE [LARGE SCALE GENOMIC DNA]</scope>
    <source>
        <strain evidence="9 10">DSM 100094</strain>
    </source>
</reference>
<dbReference type="AlphaFoldDB" id="A0A521BYH7"/>
<dbReference type="InterPro" id="IPR002401">
    <property type="entry name" value="Cyt_P450_E_grp-I"/>
</dbReference>
<dbReference type="InterPro" id="IPR050196">
    <property type="entry name" value="Cytochrome_P450_Monoox"/>
</dbReference>
<dbReference type="PRINTS" id="PR00463">
    <property type="entry name" value="EP450I"/>
</dbReference>
<keyword evidence="4 8" id="KW-0560">Oxidoreductase</keyword>
<protein>
    <submittedName>
        <fullName evidence="9">Cytochrome P450</fullName>
    </submittedName>
</protein>
<dbReference type="InterPro" id="IPR001128">
    <property type="entry name" value="Cyt_P450"/>
</dbReference>
<evidence type="ECO:0000256" key="7">
    <source>
        <dbReference type="PIRSR" id="PIRSR602401-1"/>
    </source>
</evidence>
<keyword evidence="2 7" id="KW-0349">Heme</keyword>
<evidence type="ECO:0000313" key="10">
    <source>
        <dbReference type="Proteomes" id="UP000319014"/>
    </source>
</evidence>
<organism evidence="9 10">
    <name type="scientific">Paracoccus laeviglucosivorans</name>
    <dbReference type="NCBI Taxonomy" id="1197861"/>
    <lineage>
        <taxon>Bacteria</taxon>
        <taxon>Pseudomonadati</taxon>
        <taxon>Pseudomonadota</taxon>
        <taxon>Alphaproteobacteria</taxon>
        <taxon>Rhodobacterales</taxon>
        <taxon>Paracoccaceae</taxon>
        <taxon>Paracoccus</taxon>
    </lineage>
</organism>
<keyword evidence="10" id="KW-1185">Reference proteome</keyword>
<dbReference type="Pfam" id="PF00067">
    <property type="entry name" value="p450"/>
    <property type="match status" value="1"/>
</dbReference>
<dbReference type="PANTHER" id="PTHR24291">
    <property type="entry name" value="CYTOCHROME P450 FAMILY 4"/>
    <property type="match status" value="1"/>
</dbReference>
<dbReference type="Proteomes" id="UP000319014">
    <property type="component" value="Unassembled WGS sequence"/>
</dbReference>
<dbReference type="PRINTS" id="PR00385">
    <property type="entry name" value="P450"/>
</dbReference>
<name>A0A521BYH7_9RHOB</name>